<feature type="region of interest" description="Disordered" evidence="1">
    <location>
        <begin position="333"/>
        <end position="415"/>
    </location>
</feature>
<evidence type="ECO:0000256" key="1">
    <source>
        <dbReference type="SAM" id="MobiDB-lite"/>
    </source>
</evidence>
<comment type="caution">
    <text evidence="2">The sequence shown here is derived from an EMBL/GenBank/DDBJ whole genome shotgun (WGS) entry which is preliminary data.</text>
</comment>
<organism evidence="2 3">
    <name type="scientific">Eragrostis curvula</name>
    <name type="common">weeping love grass</name>
    <dbReference type="NCBI Taxonomy" id="38414"/>
    <lineage>
        <taxon>Eukaryota</taxon>
        <taxon>Viridiplantae</taxon>
        <taxon>Streptophyta</taxon>
        <taxon>Embryophyta</taxon>
        <taxon>Tracheophyta</taxon>
        <taxon>Spermatophyta</taxon>
        <taxon>Magnoliopsida</taxon>
        <taxon>Liliopsida</taxon>
        <taxon>Poales</taxon>
        <taxon>Poaceae</taxon>
        <taxon>PACMAD clade</taxon>
        <taxon>Chloridoideae</taxon>
        <taxon>Eragrostideae</taxon>
        <taxon>Eragrostidinae</taxon>
        <taxon>Eragrostis</taxon>
    </lineage>
</organism>
<evidence type="ECO:0000313" key="3">
    <source>
        <dbReference type="Proteomes" id="UP000324897"/>
    </source>
</evidence>
<name>A0A5J9VZX2_9POAL</name>
<accession>A0A5J9VZX2</accession>
<feature type="region of interest" description="Disordered" evidence="1">
    <location>
        <begin position="249"/>
        <end position="272"/>
    </location>
</feature>
<keyword evidence="3" id="KW-1185">Reference proteome</keyword>
<dbReference type="Proteomes" id="UP000324897">
    <property type="component" value="Unassembled WGS sequence"/>
</dbReference>
<dbReference type="Gramene" id="TVU42012">
    <property type="protein sequence ID" value="TVU42012"/>
    <property type="gene ID" value="EJB05_08394"/>
</dbReference>
<dbReference type="EMBL" id="RWGY01000005">
    <property type="protein sequence ID" value="TVU42012.1"/>
    <property type="molecule type" value="Genomic_DNA"/>
</dbReference>
<feature type="compositionally biased region" description="Polar residues" evidence="1">
    <location>
        <begin position="380"/>
        <end position="390"/>
    </location>
</feature>
<feature type="compositionally biased region" description="Basic and acidic residues" evidence="1">
    <location>
        <begin position="337"/>
        <end position="351"/>
    </location>
</feature>
<proteinExistence type="predicted"/>
<sequence>MCVKSPPNRELSEPFGRSGTLVHIRVEGHNSRECSKIVRCEICRKGTHITKRCVWPKQTKPVIQIVGLAVDGLGFCSAQHAKVNHKKTRKVIQGLVKVKAGFLTAKQLEADFSCHFAWGKEWKTKQVGQDFLLQFPNKERLQELINFPELKLKGSGASVEVLPWSAQARAKARLHTVWVTVDNVPEEMLNYHAVLLELVVKPFIYDIYFKVESIVEEGWNAEGDSNPAKRISVEVLKEQNKFDIAHRDSKRHKGMDDIQENGQRTGTEEGDVQMKTNENQLEQVAKDRELAKQLQLMEEQKIDKNTNSTKEDLVRSANVGVIPVTIQVEGTPSLKQIQDRQMKDKDERVQLDDSQPDEEEEEVMDSQDDGGFAKECGVELSQSQEDTGTQQDDEFTEVKTKKAKGPARGETGKSDRLSKYEDQRVGDIAAVRAEAKDAFLQQGNEANPFTVLNTENKILIDIASKIGVNLGNDVDSDLQNIEVIKSLEQDRINLILQSNKNGVNELNLGAISDQFDIDSEAIKELLMDDEEDENLSCDDTCKPMASQVKQYQRE</sequence>
<dbReference type="PANTHER" id="PTHR33170">
    <property type="entry name" value="DUF4283 DOMAIN-CONTAINING PROTEIN-RELATED"/>
    <property type="match status" value="1"/>
</dbReference>
<feature type="compositionally biased region" description="Acidic residues" evidence="1">
    <location>
        <begin position="354"/>
        <end position="368"/>
    </location>
</feature>
<reference evidence="2 3" key="1">
    <citation type="journal article" date="2019" name="Sci. Rep.">
        <title>A high-quality genome of Eragrostis curvula grass provides insights into Poaceae evolution and supports new strategies to enhance forage quality.</title>
        <authorList>
            <person name="Carballo J."/>
            <person name="Santos B.A.C.M."/>
            <person name="Zappacosta D."/>
            <person name="Garbus I."/>
            <person name="Selva J.P."/>
            <person name="Gallo C.A."/>
            <person name="Diaz A."/>
            <person name="Albertini E."/>
            <person name="Caccamo M."/>
            <person name="Echenique V."/>
        </authorList>
    </citation>
    <scope>NUCLEOTIDE SEQUENCE [LARGE SCALE GENOMIC DNA]</scope>
    <source>
        <strain evidence="3">cv. Victoria</strain>
        <tissue evidence="2">Leaf</tissue>
    </source>
</reference>
<feature type="non-terminal residue" evidence="2">
    <location>
        <position position="1"/>
    </location>
</feature>
<gene>
    <name evidence="2" type="ORF">EJB05_08394</name>
</gene>
<protein>
    <recommendedName>
        <fullName evidence="4">DUF4283 domain-containing protein</fullName>
    </recommendedName>
</protein>
<evidence type="ECO:0000313" key="2">
    <source>
        <dbReference type="EMBL" id="TVU42012.1"/>
    </source>
</evidence>
<dbReference type="PANTHER" id="PTHR33170:SF34">
    <property type="entry name" value="OS05G0102200 PROTEIN"/>
    <property type="match status" value="1"/>
</dbReference>
<evidence type="ECO:0008006" key="4">
    <source>
        <dbReference type="Google" id="ProtNLM"/>
    </source>
</evidence>
<dbReference type="AlphaFoldDB" id="A0A5J9VZX2"/>